<accession>A0AAE4NMY0</accession>
<organism evidence="1 2">
    <name type="scientific">Lactococcus lactis</name>
    <dbReference type="NCBI Taxonomy" id="1358"/>
    <lineage>
        <taxon>Bacteria</taxon>
        <taxon>Bacillati</taxon>
        <taxon>Bacillota</taxon>
        <taxon>Bacilli</taxon>
        <taxon>Lactobacillales</taxon>
        <taxon>Streptococcaceae</taxon>
        <taxon>Lactococcus</taxon>
    </lineage>
</organism>
<sequence>MKNILKKLKSTNFFPVPPDKFIELVEKSVNPLLYLSLSMVSLPFLMFLLEFIVVKNSSTNGISKYLFDRGKVVFDGNASSLIIQVMVLSFIFGLYLLIFAILIYIRTKSENRKIGILNGFVLVIIIILTVGFFIFDNFRLNNIFSILTLWIVALWIIYNLIKIIVGLSQSLSKEKKIQLFLIPIITALVGYLLGK</sequence>
<dbReference type="AlphaFoldDB" id="A0AAE4NMY0"/>
<gene>
    <name evidence="1" type="ORF">RZO31_00035</name>
</gene>
<proteinExistence type="predicted"/>
<reference evidence="1" key="1">
    <citation type="submission" date="2023-10" db="EMBL/GenBank/DDBJ databases">
        <title>Production of high quality cheese from raw caw milk (raw cheese).</title>
        <authorList>
            <person name="Samouris G."/>
        </authorList>
    </citation>
    <scope>NUCLEOTIDE SEQUENCE</scope>
    <source>
        <strain evidence="1">M17-3</strain>
    </source>
</reference>
<comment type="caution">
    <text evidence="1">The sequence shown here is derived from an EMBL/GenBank/DDBJ whole genome shotgun (WGS) entry which is preliminary data.</text>
</comment>
<dbReference type="Proteomes" id="UP001186047">
    <property type="component" value="Unassembled WGS sequence"/>
</dbReference>
<name>A0AAE4NMY0_9LACT</name>
<evidence type="ECO:0000313" key="1">
    <source>
        <dbReference type="EMBL" id="MDV2631270.1"/>
    </source>
</evidence>
<evidence type="ECO:0000313" key="2">
    <source>
        <dbReference type="Proteomes" id="UP001186047"/>
    </source>
</evidence>
<protein>
    <submittedName>
        <fullName evidence="1">Uncharacterized protein</fullName>
    </submittedName>
</protein>
<dbReference type="RefSeq" id="WP_095345779.1">
    <property type="nucleotide sequence ID" value="NZ_JAWHVL010000001.1"/>
</dbReference>
<dbReference type="EMBL" id="JAWHVL010000001">
    <property type="protein sequence ID" value="MDV2631270.1"/>
    <property type="molecule type" value="Genomic_DNA"/>
</dbReference>